<dbReference type="EnsemblPlants" id="Solyc11g040305.1.1">
    <property type="protein sequence ID" value="Solyc11g040305.1.1"/>
    <property type="gene ID" value="Solyc11g040305.1"/>
</dbReference>
<proteinExistence type="predicted"/>
<keyword evidence="3" id="KW-1185">Reference proteome</keyword>
<dbReference type="Gramene" id="Solyc11g040305.1.1">
    <property type="protein sequence ID" value="Solyc11g040305.1.1"/>
    <property type="gene ID" value="Solyc11g040305.1"/>
</dbReference>
<feature type="region of interest" description="Disordered" evidence="1">
    <location>
        <begin position="1"/>
        <end position="23"/>
    </location>
</feature>
<evidence type="ECO:0000313" key="3">
    <source>
        <dbReference type="Proteomes" id="UP000004994"/>
    </source>
</evidence>
<name>A0A3Q7IVF3_SOLLC</name>
<reference evidence="2" key="1">
    <citation type="journal article" date="2012" name="Nature">
        <title>The tomato genome sequence provides insights into fleshy fruit evolution.</title>
        <authorList>
            <consortium name="Tomato Genome Consortium"/>
        </authorList>
    </citation>
    <scope>NUCLEOTIDE SEQUENCE [LARGE SCALE GENOMIC DNA]</scope>
    <source>
        <strain evidence="2">cv. Heinz 1706</strain>
    </source>
</reference>
<evidence type="ECO:0000313" key="2">
    <source>
        <dbReference type="EnsemblPlants" id="Solyc11g040305.1.1"/>
    </source>
</evidence>
<reference evidence="2" key="2">
    <citation type="submission" date="2019-01" db="UniProtKB">
        <authorList>
            <consortium name="EnsemblPlants"/>
        </authorList>
    </citation>
    <scope>IDENTIFICATION</scope>
    <source>
        <strain evidence="2">cv. Heinz 1706</strain>
    </source>
</reference>
<dbReference type="Proteomes" id="UP000004994">
    <property type="component" value="Chromosome 11"/>
</dbReference>
<dbReference type="AlphaFoldDB" id="A0A3Q7IVF3"/>
<sequence>MDIEYTDGLDNPKGQLGLGGIDEMGGENEVKLRELEVGGVENSKLQVGFGEIKEMKSEGKAHVGVVQNSIMKVDFREIDDIGSETGTEFLPDFGGVEFGGVKFGDVEEMSESCVEEKEENETVEGEKTDGIVGVEVSKAGEQKSSVVWWKAPLDILKCCAFRIRPVWE</sequence>
<organism evidence="2">
    <name type="scientific">Solanum lycopersicum</name>
    <name type="common">Tomato</name>
    <name type="synonym">Lycopersicon esculentum</name>
    <dbReference type="NCBI Taxonomy" id="4081"/>
    <lineage>
        <taxon>Eukaryota</taxon>
        <taxon>Viridiplantae</taxon>
        <taxon>Streptophyta</taxon>
        <taxon>Embryophyta</taxon>
        <taxon>Tracheophyta</taxon>
        <taxon>Spermatophyta</taxon>
        <taxon>Magnoliopsida</taxon>
        <taxon>eudicotyledons</taxon>
        <taxon>Gunneridae</taxon>
        <taxon>Pentapetalae</taxon>
        <taxon>asterids</taxon>
        <taxon>lamiids</taxon>
        <taxon>Solanales</taxon>
        <taxon>Solanaceae</taxon>
        <taxon>Solanoideae</taxon>
        <taxon>Solaneae</taxon>
        <taxon>Solanum</taxon>
        <taxon>Solanum subgen. Lycopersicon</taxon>
    </lineage>
</organism>
<dbReference type="InParanoid" id="A0A3Q7IVF3"/>
<accession>A0A3Q7IVF3</accession>
<protein>
    <submittedName>
        <fullName evidence="2">Uncharacterized protein</fullName>
    </submittedName>
</protein>
<evidence type="ECO:0000256" key="1">
    <source>
        <dbReference type="SAM" id="MobiDB-lite"/>
    </source>
</evidence>